<keyword evidence="1" id="KW-0175">Coiled coil</keyword>
<dbReference type="Pfam" id="PF26616">
    <property type="entry name" value="CorA-like"/>
    <property type="match status" value="1"/>
</dbReference>
<feature type="coiled-coil region" evidence="1">
    <location>
        <begin position="328"/>
        <end position="355"/>
    </location>
</feature>
<feature type="transmembrane region" description="Helical" evidence="2">
    <location>
        <begin position="457"/>
        <end position="479"/>
    </location>
</feature>
<proteinExistence type="predicted"/>
<dbReference type="InterPro" id="IPR058257">
    <property type="entry name" value="CorA-like_dom"/>
</dbReference>
<protein>
    <recommendedName>
        <fullName evidence="3">CorA-like transporter domain-containing protein</fullName>
    </recommendedName>
</protein>
<dbReference type="EMBL" id="JBFXLS010000108">
    <property type="protein sequence ID" value="KAL2815795.1"/>
    <property type="molecule type" value="Genomic_DNA"/>
</dbReference>
<keyword evidence="5" id="KW-1185">Reference proteome</keyword>
<feature type="transmembrane region" description="Helical" evidence="2">
    <location>
        <begin position="412"/>
        <end position="437"/>
    </location>
</feature>
<evidence type="ECO:0000259" key="3">
    <source>
        <dbReference type="Pfam" id="PF26616"/>
    </source>
</evidence>
<reference evidence="4 5" key="1">
    <citation type="submission" date="2024-07" db="EMBL/GenBank/DDBJ databases">
        <title>Section-level genome sequencing and comparative genomics of Aspergillus sections Usti and Cavernicolus.</title>
        <authorList>
            <consortium name="Lawrence Berkeley National Laboratory"/>
            <person name="Nybo J.L."/>
            <person name="Vesth T.C."/>
            <person name="Theobald S."/>
            <person name="Frisvad J.C."/>
            <person name="Larsen T.O."/>
            <person name="Kjaerboelling I."/>
            <person name="Rothschild-Mancinelli K."/>
            <person name="Lyhne E.K."/>
            <person name="Kogle M.E."/>
            <person name="Barry K."/>
            <person name="Clum A."/>
            <person name="Na H."/>
            <person name="Ledsgaard L."/>
            <person name="Lin J."/>
            <person name="Lipzen A."/>
            <person name="Kuo A."/>
            <person name="Riley R."/>
            <person name="Mondo S."/>
            <person name="LaButti K."/>
            <person name="Haridas S."/>
            <person name="Pangalinan J."/>
            <person name="Salamov A.A."/>
            <person name="Simmons B.A."/>
            <person name="Magnuson J.K."/>
            <person name="Chen J."/>
            <person name="Drula E."/>
            <person name="Henrissat B."/>
            <person name="Wiebenga A."/>
            <person name="Lubbers R.J."/>
            <person name="Gomes A.C."/>
            <person name="Makela M.R."/>
            <person name="Stajich J."/>
            <person name="Grigoriev I.V."/>
            <person name="Mortensen U.H."/>
            <person name="De vries R.P."/>
            <person name="Baker S.E."/>
            <person name="Andersen M.R."/>
        </authorList>
    </citation>
    <scope>NUCLEOTIDE SEQUENCE [LARGE SCALE GENOMIC DNA]</scope>
    <source>
        <strain evidence="4 5">CBS 600.67</strain>
    </source>
</reference>
<evidence type="ECO:0000313" key="4">
    <source>
        <dbReference type="EMBL" id="KAL2815795.1"/>
    </source>
</evidence>
<name>A0ABR4HJZ2_9EURO</name>
<accession>A0ABR4HJZ2</accession>
<keyword evidence="2" id="KW-1133">Transmembrane helix</keyword>
<dbReference type="Gene3D" id="1.20.58.340">
    <property type="entry name" value="Magnesium transport protein CorA, transmembrane region"/>
    <property type="match status" value="1"/>
</dbReference>
<feature type="domain" description="CorA-like transporter" evidence="3">
    <location>
        <begin position="36"/>
        <end position="232"/>
    </location>
</feature>
<keyword evidence="2" id="KW-0812">Transmembrane</keyword>
<organism evidence="4 5">
    <name type="scientific">Aspergillus cavernicola</name>
    <dbReference type="NCBI Taxonomy" id="176166"/>
    <lineage>
        <taxon>Eukaryota</taxon>
        <taxon>Fungi</taxon>
        <taxon>Dikarya</taxon>
        <taxon>Ascomycota</taxon>
        <taxon>Pezizomycotina</taxon>
        <taxon>Eurotiomycetes</taxon>
        <taxon>Eurotiomycetidae</taxon>
        <taxon>Eurotiales</taxon>
        <taxon>Aspergillaceae</taxon>
        <taxon>Aspergillus</taxon>
        <taxon>Aspergillus subgen. Nidulantes</taxon>
    </lineage>
</organism>
<gene>
    <name evidence="4" type="ORF">BDW59DRAFT_153601</name>
</gene>
<evidence type="ECO:0000256" key="2">
    <source>
        <dbReference type="SAM" id="Phobius"/>
    </source>
</evidence>
<evidence type="ECO:0000256" key="1">
    <source>
        <dbReference type="SAM" id="Coils"/>
    </source>
</evidence>
<sequence length="500" mass="55766">MRLPDTSLGRRADLRPVENGGYFAGYGGGVLAEFHSKLSDLFIPERQGCRVDVVDVVPATGVDADDKAQVNEYAISSMEELVSVLNQSSPSGSSRTFLVHRVNSWSRMNVTYDMFHAICASIRTAPEFVKLVMGLGRKLGSSDEDFMACYSRFSMPDTTSQTYDQACDICYNIRYYERHGRELEDPWSCRQSAIHQTYPFSSKQSSWLVIQSPTAFTLDVRDAQARTTTAAAHPMSPHIQYLAAGNAGWRGYLNYIADRLKSLDEEVAVCKRYGEFGVDFSSKQSINLLRRKLRHAAAILASTLETLGTLRSHEATMARTLDLRVSLHEGFQRELQNLSSELRNYLQTARKLLSLSDDITSIYGDILNLHSQELIQTNGMALTHLTQANSLETKAIGSLADCARQESRTMRIATLVAVYYLPANLVLSFFSTTLVWFETVGADGPGQGLSVLRVHREIWIAVVVTVVLGAFTVAISSWWERREVKGEEIASPKRTLLRAC</sequence>
<keyword evidence="2" id="KW-0472">Membrane</keyword>
<dbReference type="Proteomes" id="UP001610335">
    <property type="component" value="Unassembled WGS sequence"/>
</dbReference>
<evidence type="ECO:0000313" key="5">
    <source>
        <dbReference type="Proteomes" id="UP001610335"/>
    </source>
</evidence>
<comment type="caution">
    <text evidence="4">The sequence shown here is derived from an EMBL/GenBank/DDBJ whole genome shotgun (WGS) entry which is preliminary data.</text>
</comment>